<evidence type="ECO:0000256" key="9">
    <source>
        <dbReference type="ARBA" id="ARBA00022842"/>
    </source>
</evidence>
<dbReference type="Pfam" id="PF00781">
    <property type="entry name" value="DAGK_cat"/>
    <property type="match status" value="1"/>
</dbReference>
<keyword evidence="7 14" id="KW-0418">Kinase</keyword>
<evidence type="ECO:0000256" key="2">
    <source>
        <dbReference type="ARBA" id="ARBA00005983"/>
    </source>
</evidence>
<keyword evidence="11" id="KW-0594">Phospholipid biosynthesis</keyword>
<dbReference type="InterPro" id="IPR001206">
    <property type="entry name" value="Diacylglycerol_kinase_cat_dom"/>
</dbReference>
<keyword evidence="3" id="KW-0444">Lipid biosynthesis</keyword>
<dbReference type="PANTHER" id="PTHR12358">
    <property type="entry name" value="SPHINGOSINE KINASE"/>
    <property type="match status" value="1"/>
</dbReference>
<evidence type="ECO:0000256" key="5">
    <source>
        <dbReference type="ARBA" id="ARBA00022723"/>
    </source>
</evidence>
<dbReference type="PROSITE" id="PS50146">
    <property type="entry name" value="DAGK"/>
    <property type="match status" value="1"/>
</dbReference>
<evidence type="ECO:0000256" key="1">
    <source>
        <dbReference type="ARBA" id="ARBA00001946"/>
    </source>
</evidence>
<evidence type="ECO:0000256" key="7">
    <source>
        <dbReference type="ARBA" id="ARBA00022777"/>
    </source>
</evidence>
<evidence type="ECO:0000313" key="15">
    <source>
        <dbReference type="Proteomes" id="UP000524462"/>
    </source>
</evidence>
<dbReference type="Proteomes" id="UP000524462">
    <property type="component" value="Unassembled WGS sequence"/>
</dbReference>
<keyword evidence="4" id="KW-0808">Transferase</keyword>
<dbReference type="InterPro" id="IPR016064">
    <property type="entry name" value="NAD/diacylglycerol_kinase_sf"/>
</dbReference>
<keyword evidence="12" id="KW-1208">Phospholipid metabolism</keyword>
<dbReference type="NCBIfam" id="TIGR00147">
    <property type="entry name" value="YegS/Rv2252/BmrU family lipid kinase"/>
    <property type="match status" value="1"/>
</dbReference>
<organism evidence="14 15">
    <name type="scientific">Streptococcus porcinus</name>
    <dbReference type="NCBI Taxonomy" id="1340"/>
    <lineage>
        <taxon>Bacteria</taxon>
        <taxon>Bacillati</taxon>
        <taxon>Bacillota</taxon>
        <taxon>Bacilli</taxon>
        <taxon>Lactobacillales</taxon>
        <taxon>Streptococcaceae</taxon>
        <taxon>Streptococcus</taxon>
    </lineage>
</organism>
<dbReference type="RefSeq" id="WP_181459540.1">
    <property type="nucleotide sequence ID" value="NZ_JACEGE010000003.1"/>
</dbReference>
<evidence type="ECO:0000256" key="3">
    <source>
        <dbReference type="ARBA" id="ARBA00022516"/>
    </source>
</evidence>
<keyword evidence="6" id="KW-0547">Nucleotide-binding</keyword>
<dbReference type="Gene3D" id="2.60.200.40">
    <property type="match status" value="1"/>
</dbReference>
<evidence type="ECO:0000313" key="14">
    <source>
        <dbReference type="EMBL" id="MBA2795123.1"/>
    </source>
</evidence>
<dbReference type="GO" id="GO:0004143">
    <property type="term" value="F:ATP-dependent diacylglycerol kinase activity"/>
    <property type="evidence" value="ECO:0007669"/>
    <property type="project" value="TreeGrafter"/>
</dbReference>
<evidence type="ECO:0000256" key="12">
    <source>
        <dbReference type="ARBA" id="ARBA00023264"/>
    </source>
</evidence>
<protein>
    <submittedName>
        <fullName evidence="14">Diacylglycerol kinase family lipid kinase</fullName>
    </submittedName>
</protein>
<evidence type="ECO:0000256" key="10">
    <source>
        <dbReference type="ARBA" id="ARBA00023098"/>
    </source>
</evidence>
<evidence type="ECO:0000256" key="8">
    <source>
        <dbReference type="ARBA" id="ARBA00022840"/>
    </source>
</evidence>
<dbReference type="SUPFAM" id="SSF111331">
    <property type="entry name" value="NAD kinase/diacylglycerol kinase-like"/>
    <property type="match status" value="1"/>
</dbReference>
<name>A0A7W0AQK3_STRPO</name>
<dbReference type="GO" id="GO:0046872">
    <property type="term" value="F:metal ion binding"/>
    <property type="evidence" value="ECO:0007669"/>
    <property type="project" value="UniProtKB-KW"/>
</dbReference>
<comment type="similarity">
    <text evidence="2">Belongs to the diacylglycerol/lipid kinase family.</text>
</comment>
<dbReference type="GO" id="GO:0005524">
    <property type="term" value="F:ATP binding"/>
    <property type="evidence" value="ECO:0007669"/>
    <property type="project" value="UniProtKB-KW"/>
</dbReference>
<evidence type="ECO:0000259" key="13">
    <source>
        <dbReference type="PROSITE" id="PS50146"/>
    </source>
</evidence>
<evidence type="ECO:0000256" key="4">
    <source>
        <dbReference type="ARBA" id="ARBA00022679"/>
    </source>
</evidence>
<keyword evidence="9" id="KW-0460">Magnesium</keyword>
<reference evidence="14 15" key="1">
    <citation type="submission" date="2020-07" db="EMBL/GenBank/DDBJ databases">
        <title>Molecular and genomic characterization of Streptococcus porcinus isolated from diseased swine in Brazil.</title>
        <authorList>
            <person name="Moreno L.Z."/>
            <person name="Matajira C.E.C."/>
            <person name="Poor A.P."/>
            <person name="Dutra M.C."/>
            <person name="Moreno A.M."/>
        </authorList>
    </citation>
    <scope>NUCLEOTIDE SEQUENCE [LARGE SCALE GENOMIC DNA]</scope>
    <source>
        <strain evidence="14 15">SP0816-2</strain>
    </source>
</reference>
<evidence type="ECO:0000256" key="6">
    <source>
        <dbReference type="ARBA" id="ARBA00022741"/>
    </source>
</evidence>
<dbReference type="InterPro" id="IPR050187">
    <property type="entry name" value="Lipid_Phosphate_FormReg"/>
</dbReference>
<keyword evidence="10" id="KW-0443">Lipid metabolism</keyword>
<sequence length="296" mass="32794">MKKVLLIVNPASGGEQAKEFEKVARDKLTKHFDRVDTRYTEDIGDAKAFAREASEKHYDSIFVMGGDGTVNEAVNGIAEQDYVPNFGFLPLGTVNDLARALEIPLDPQKAIDSLNFEQTRPLDIGKVNDTYFTNIVAIGNIPASINNVDDKQKTLLGPMAYIISGMKEILGNKTYEFEMITPEKRKEIKGSLILVGLTNSVGGMDRFTSEAEVDDGFLHLVFTKDQTFSETLKALPTLFSKESQTDDTVAYEKVKKVTITVKNEKLQTNVDGDQGDYLPVTLKVLPSHLQVYTCLS</sequence>
<dbReference type="Gene3D" id="3.40.50.10330">
    <property type="entry name" value="Probable inorganic polyphosphate/atp-NAD kinase, domain 1"/>
    <property type="match status" value="1"/>
</dbReference>
<keyword evidence="5" id="KW-0479">Metal-binding</keyword>
<dbReference type="Pfam" id="PF19279">
    <property type="entry name" value="YegS_C"/>
    <property type="match status" value="1"/>
</dbReference>
<dbReference type="GO" id="GO:0008654">
    <property type="term" value="P:phospholipid biosynthetic process"/>
    <property type="evidence" value="ECO:0007669"/>
    <property type="project" value="UniProtKB-KW"/>
</dbReference>
<dbReference type="InterPro" id="IPR005218">
    <property type="entry name" value="Diacylglycerol/lipid_kinase"/>
</dbReference>
<dbReference type="GO" id="GO:0005886">
    <property type="term" value="C:plasma membrane"/>
    <property type="evidence" value="ECO:0007669"/>
    <property type="project" value="TreeGrafter"/>
</dbReference>
<keyword evidence="8" id="KW-0067">ATP-binding</keyword>
<comment type="caution">
    <text evidence="14">The sequence shown here is derived from an EMBL/GenBank/DDBJ whole genome shotgun (WGS) entry which is preliminary data.</text>
</comment>
<gene>
    <name evidence="14" type="ORF">H1B29_01245</name>
</gene>
<evidence type="ECO:0000256" key="11">
    <source>
        <dbReference type="ARBA" id="ARBA00023209"/>
    </source>
</evidence>
<dbReference type="SMART" id="SM00046">
    <property type="entry name" value="DAGKc"/>
    <property type="match status" value="1"/>
</dbReference>
<dbReference type="InterPro" id="IPR017438">
    <property type="entry name" value="ATP-NAD_kinase_N"/>
</dbReference>
<dbReference type="InterPro" id="IPR045540">
    <property type="entry name" value="YegS/DAGK_C"/>
</dbReference>
<dbReference type="EMBL" id="JACEGE010000003">
    <property type="protein sequence ID" value="MBA2795123.1"/>
    <property type="molecule type" value="Genomic_DNA"/>
</dbReference>
<feature type="domain" description="DAGKc" evidence="13">
    <location>
        <begin position="1"/>
        <end position="131"/>
    </location>
</feature>
<proteinExistence type="inferred from homology"/>
<dbReference type="AlphaFoldDB" id="A0A7W0AQK3"/>
<accession>A0A7W0AQK3</accession>
<comment type="cofactor">
    <cofactor evidence="1">
        <name>Mg(2+)</name>
        <dbReference type="ChEBI" id="CHEBI:18420"/>
    </cofactor>
</comment>
<dbReference type="PANTHER" id="PTHR12358:SF106">
    <property type="entry name" value="LIPID KINASE YEGS"/>
    <property type="match status" value="1"/>
</dbReference>